<keyword evidence="16" id="KW-1185">Reference proteome</keyword>
<dbReference type="RefSeq" id="WP_258847909.1">
    <property type="nucleotide sequence ID" value="NZ_JANUGX010000037.1"/>
</dbReference>
<protein>
    <submittedName>
        <fullName evidence="15">Cytochrome b</fullName>
    </submittedName>
</protein>
<organism evidence="15 16">
    <name type="scientific">Massilia norwichensis</name>
    <dbReference type="NCBI Taxonomy" id="1442366"/>
    <lineage>
        <taxon>Bacteria</taxon>
        <taxon>Pseudomonadati</taxon>
        <taxon>Pseudomonadota</taxon>
        <taxon>Betaproteobacteria</taxon>
        <taxon>Burkholderiales</taxon>
        <taxon>Oxalobacteraceae</taxon>
        <taxon>Telluria group</taxon>
        <taxon>Massilia</taxon>
    </lineage>
</organism>
<keyword evidence="10" id="KW-0408">Iron</keyword>
<dbReference type="InterPro" id="IPR016174">
    <property type="entry name" value="Di-haem_cyt_TM"/>
</dbReference>
<keyword evidence="3" id="KW-0813">Transport</keyword>
<dbReference type="InterPro" id="IPR052168">
    <property type="entry name" value="Cytochrome_b561_oxidase"/>
</dbReference>
<keyword evidence="11 13" id="KW-0472">Membrane</keyword>
<name>A0ABT2AD60_9BURK</name>
<evidence type="ECO:0000313" key="16">
    <source>
        <dbReference type="Proteomes" id="UP001205560"/>
    </source>
</evidence>
<evidence type="ECO:0000256" key="8">
    <source>
        <dbReference type="ARBA" id="ARBA00022982"/>
    </source>
</evidence>
<feature type="transmembrane region" description="Helical" evidence="13">
    <location>
        <begin position="12"/>
        <end position="30"/>
    </location>
</feature>
<comment type="caution">
    <text evidence="15">The sequence shown here is derived from an EMBL/GenBank/DDBJ whole genome shotgun (WGS) entry which is preliminary data.</text>
</comment>
<evidence type="ECO:0000256" key="1">
    <source>
        <dbReference type="ARBA" id="ARBA00001970"/>
    </source>
</evidence>
<feature type="transmembrane region" description="Helical" evidence="13">
    <location>
        <begin position="50"/>
        <end position="68"/>
    </location>
</feature>
<evidence type="ECO:0000256" key="9">
    <source>
        <dbReference type="ARBA" id="ARBA00022989"/>
    </source>
</evidence>
<keyword evidence="5" id="KW-0349">Heme</keyword>
<keyword evidence="7" id="KW-0479">Metal-binding</keyword>
<feature type="transmembrane region" description="Helical" evidence="13">
    <location>
        <begin position="95"/>
        <end position="123"/>
    </location>
</feature>
<comment type="subcellular location">
    <subcellularLocation>
        <location evidence="2">Cell membrane</location>
        <topology evidence="2">Multi-pass membrane protein</topology>
    </subcellularLocation>
</comment>
<keyword evidence="4" id="KW-1003">Cell membrane</keyword>
<evidence type="ECO:0000256" key="12">
    <source>
        <dbReference type="ARBA" id="ARBA00037975"/>
    </source>
</evidence>
<dbReference type="SUPFAM" id="SSF81342">
    <property type="entry name" value="Transmembrane di-heme cytochromes"/>
    <property type="match status" value="1"/>
</dbReference>
<sequence>MQAQQQERYTTTAIVLHWLIAVLIVGAFTLGLVMTDMPGFSPTKLRYYSWHKWAGVTVLLLAALRLLWRLKNRPPALSAAMPAWQRGAAHGLHHLLYVLLFAVPLSGYFYTLASGFPVVYFGLFQLPVLIAKDPALAETLKGVHYWLNMLLAALVALHVLAALKHQLIDRDGTMRRMLPGRSH</sequence>
<feature type="transmembrane region" description="Helical" evidence="13">
    <location>
        <begin position="143"/>
        <end position="163"/>
    </location>
</feature>
<evidence type="ECO:0000256" key="11">
    <source>
        <dbReference type="ARBA" id="ARBA00023136"/>
    </source>
</evidence>
<keyword evidence="8" id="KW-0249">Electron transport</keyword>
<dbReference type="Pfam" id="PF01292">
    <property type="entry name" value="Ni_hydr_CYTB"/>
    <property type="match status" value="1"/>
</dbReference>
<dbReference type="Gene3D" id="1.20.950.20">
    <property type="entry name" value="Transmembrane di-heme cytochromes, Chain C"/>
    <property type="match status" value="1"/>
</dbReference>
<feature type="domain" description="Cytochrome b561 bacterial/Ni-hydrogenase" evidence="14">
    <location>
        <begin position="8"/>
        <end position="180"/>
    </location>
</feature>
<accession>A0ABT2AD60</accession>
<dbReference type="PANTHER" id="PTHR30529:SF1">
    <property type="entry name" value="CYTOCHROME B561 HOMOLOG 2"/>
    <property type="match status" value="1"/>
</dbReference>
<dbReference type="Proteomes" id="UP001205560">
    <property type="component" value="Unassembled WGS sequence"/>
</dbReference>
<evidence type="ECO:0000256" key="2">
    <source>
        <dbReference type="ARBA" id="ARBA00004651"/>
    </source>
</evidence>
<evidence type="ECO:0000259" key="14">
    <source>
        <dbReference type="Pfam" id="PF01292"/>
    </source>
</evidence>
<dbReference type="EMBL" id="JANUGX010000037">
    <property type="protein sequence ID" value="MCS0592141.1"/>
    <property type="molecule type" value="Genomic_DNA"/>
</dbReference>
<comment type="similarity">
    <text evidence="12">Belongs to the cytochrome b561 family.</text>
</comment>
<evidence type="ECO:0000256" key="10">
    <source>
        <dbReference type="ARBA" id="ARBA00023004"/>
    </source>
</evidence>
<evidence type="ECO:0000256" key="6">
    <source>
        <dbReference type="ARBA" id="ARBA00022692"/>
    </source>
</evidence>
<evidence type="ECO:0000256" key="7">
    <source>
        <dbReference type="ARBA" id="ARBA00022723"/>
    </source>
</evidence>
<reference evidence="15 16" key="1">
    <citation type="submission" date="2022-08" db="EMBL/GenBank/DDBJ databases">
        <title>Reclassification of Massilia species as members of the genera Telluria, Duganella, Pseudoduganella, Mokoshia gen. nov. and Zemynaea gen. nov. using orthogonal and non-orthogonal genome-based approaches.</title>
        <authorList>
            <person name="Bowman J.P."/>
        </authorList>
    </citation>
    <scope>NUCLEOTIDE SEQUENCE [LARGE SCALE GENOMIC DNA]</scope>
    <source>
        <strain evidence="15 16">LMG 28164</strain>
    </source>
</reference>
<evidence type="ECO:0000256" key="3">
    <source>
        <dbReference type="ARBA" id="ARBA00022448"/>
    </source>
</evidence>
<keyword evidence="6 13" id="KW-0812">Transmembrane</keyword>
<gene>
    <name evidence="15" type="ORF">NX782_23410</name>
</gene>
<evidence type="ECO:0000256" key="13">
    <source>
        <dbReference type="SAM" id="Phobius"/>
    </source>
</evidence>
<evidence type="ECO:0000256" key="4">
    <source>
        <dbReference type="ARBA" id="ARBA00022475"/>
    </source>
</evidence>
<proteinExistence type="inferred from homology"/>
<keyword evidence="9 13" id="KW-1133">Transmembrane helix</keyword>
<dbReference type="InterPro" id="IPR011577">
    <property type="entry name" value="Cyt_b561_bac/Ni-Hgenase"/>
</dbReference>
<evidence type="ECO:0000313" key="15">
    <source>
        <dbReference type="EMBL" id="MCS0592141.1"/>
    </source>
</evidence>
<evidence type="ECO:0000256" key="5">
    <source>
        <dbReference type="ARBA" id="ARBA00022617"/>
    </source>
</evidence>
<dbReference type="PANTHER" id="PTHR30529">
    <property type="entry name" value="CYTOCHROME B561"/>
    <property type="match status" value="1"/>
</dbReference>
<comment type="cofactor">
    <cofactor evidence="1">
        <name>heme b</name>
        <dbReference type="ChEBI" id="CHEBI:60344"/>
    </cofactor>
</comment>